<dbReference type="AlphaFoldDB" id="A0A833J9Y1"/>
<accession>A0A833J9Y1</accession>
<sequence>MTGLTLEASGVAFYDLRTAVAMLSDEASRRINSRLTMGAHWSGNTAKFVISEEDARTLLDSLPANPSTRAILAQLAEMLSLRDAHKHRHEAGIRWQQQMAEA</sequence>
<organism evidence="1 2">
    <name type="scientific">Methylorubrum populi</name>
    <dbReference type="NCBI Taxonomy" id="223967"/>
    <lineage>
        <taxon>Bacteria</taxon>
        <taxon>Pseudomonadati</taxon>
        <taxon>Pseudomonadota</taxon>
        <taxon>Alphaproteobacteria</taxon>
        <taxon>Hyphomicrobiales</taxon>
        <taxon>Methylobacteriaceae</taxon>
        <taxon>Methylorubrum</taxon>
    </lineage>
</organism>
<gene>
    <name evidence="1" type="ORF">F8B43_0005</name>
</gene>
<dbReference type="EMBL" id="WEKV01000001">
    <property type="protein sequence ID" value="KAB7788000.1"/>
    <property type="molecule type" value="Genomic_DNA"/>
</dbReference>
<proteinExistence type="predicted"/>
<evidence type="ECO:0000313" key="1">
    <source>
        <dbReference type="EMBL" id="KAB7788000.1"/>
    </source>
</evidence>
<reference evidence="1 2" key="1">
    <citation type="submission" date="2019-10" db="EMBL/GenBank/DDBJ databases">
        <title>Draft Genome Sequence of the Caffeine Degrading Methylotroph Methylorubrum populi PINKEL.</title>
        <authorList>
            <person name="Dawson S.C."/>
            <person name="Zhang X."/>
            <person name="Wright M.E."/>
            <person name="Sharma G."/>
            <person name="Langner J.T."/>
            <person name="Ditty J.L."/>
            <person name="Subuyuj G.A."/>
        </authorList>
    </citation>
    <scope>NUCLEOTIDE SEQUENCE [LARGE SCALE GENOMIC DNA]</scope>
    <source>
        <strain evidence="1 2">Pinkel</strain>
    </source>
</reference>
<dbReference type="Proteomes" id="UP000469949">
    <property type="component" value="Unassembled WGS sequence"/>
</dbReference>
<comment type="caution">
    <text evidence="1">The sequence shown here is derived from an EMBL/GenBank/DDBJ whole genome shotgun (WGS) entry which is preliminary data.</text>
</comment>
<protein>
    <submittedName>
        <fullName evidence="1">Uncharacterized protein</fullName>
    </submittedName>
</protein>
<dbReference type="RefSeq" id="WP_152275544.1">
    <property type="nucleotide sequence ID" value="NZ_WEKV01000001.1"/>
</dbReference>
<name>A0A833J9Y1_9HYPH</name>
<evidence type="ECO:0000313" key="2">
    <source>
        <dbReference type="Proteomes" id="UP000469949"/>
    </source>
</evidence>